<evidence type="ECO:0000259" key="4">
    <source>
        <dbReference type="PROSITE" id="PS51078"/>
    </source>
</evidence>
<dbReference type="GO" id="GO:0045892">
    <property type="term" value="P:negative regulation of DNA-templated transcription"/>
    <property type="evidence" value="ECO:0007669"/>
    <property type="project" value="TreeGrafter"/>
</dbReference>
<dbReference type="InterPro" id="IPR036388">
    <property type="entry name" value="WH-like_DNA-bd_sf"/>
</dbReference>
<keyword evidence="1" id="KW-0805">Transcription regulation</keyword>
<dbReference type="InterPro" id="IPR050707">
    <property type="entry name" value="HTH_MetabolicPath_Reg"/>
</dbReference>
<dbReference type="Gene3D" id="1.10.10.10">
    <property type="entry name" value="Winged helix-like DNA-binding domain superfamily/Winged helix DNA-binding domain"/>
    <property type="match status" value="1"/>
</dbReference>
<comment type="caution">
    <text evidence="5">The sequence shown here is derived from an EMBL/GenBank/DDBJ whole genome shotgun (WGS) entry which is preliminary data.</text>
</comment>
<evidence type="ECO:0000313" key="5">
    <source>
        <dbReference type="EMBL" id="NGM19710.1"/>
    </source>
</evidence>
<reference evidence="5 6" key="1">
    <citation type="submission" date="2020-02" db="EMBL/GenBank/DDBJ databases">
        <authorList>
            <person name="Kim H.M."/>
            <person name="Jeon C.O."/>
        </authorList>
    </citation>
    <scope>NUCLEOTIDE SEQUENCE [LARGE SCALE GENOMIC DNA]</scope>
    <source>
        <strain evidence="5 6">PeD5</strain>
    </source>
</reference>
<organism evidence="5 6">
    <name type="scientific">Falsiroseomonas algicola</name>
    <dbReference type="NCBI Taxonomy" id="2716930"/>
    <lineage>
        <taxon>Bacteria</taxon>
        <taxon>Pseudomonadati</taxon>
        <taxon>Pseudomonadota</taxon>
        <taxon>Alphaproteobacteria</taxon>
        <taxon>Acetobacterales</taxon>
        <taxon>Roseomonadaceae</taxon>
        <taxon>Falsiroseomonas</taxon>
    </lineage>
</organism>
<evidence type="ECO:0000256" key="1">
    <source>
        <dbReference type="ARBA" id="ARBA00023015"/>
    </source>
</evidence>
<dbReference type="GO" id="GO:0003677">
    <property type="term" value="F:DNA binding"/>
    <property type="evidence" value="ECO:0007669"/>
    <property type="project" value="UniProtKB-KW"/>
</dbReference>
<proteinExistence type="predicted"/>
<keyword evidence="2" id="KW-0238">DNA-binding</keyword>
<name>A0A6M1LHF4_9PROT</name>
<dbReference type="AlphaFoldDB" id="A0A6M1LHF4"/>
<dbReference type="Gene3D" id="3.30.450.40">
    <property type="match status" value="1"/>
</dbReference>
<dbReference type="InterPro" id="IPR005471">
    <property type="entry name" value="Tscrpt_reg_IclR_N"/>
</dbReference>
<dbReference type="Proteomes" id="UP000475385">
    <property type="component" value="Unassembled WGS sequence"/>
</dbReference>
<feature type="domain" description="IclR-ED" evidence="4">
    <location>
        <begin position="76"/>
        <end position="260"/>
    </location>
</feature>
<dbReference type="InterPro" id="IPR029016">
    <property type="entry name" value="GAF-like_dom_sf"/>
</dbReference>
<dbReference type="Pfam" id="PF01614">
    <property type="entry name" value="IclR_C"/>
    <property type="match status" value="1"/>
</dbReference>
<dbReference type="SMART" id="SM00346">
    <property type="entry name" value="HTH_ICLR"/>
    <property type="match status" value="1"/>
</dbReference>
<evidence type="ECO:0000256" key="3">
    <source>
        <dbReference type="ARBA" id="ARBA00023163"/>
    </source>
</evidence>
<dbReference type="RefSeq" id="WP_164693593.1">
    <property type="nucleotide sequence ID" value="NZ_JAAIKB010000002.1"/>
</dbReference>
<protein>
    <submittedName>
        <fullName evidence="5">IclR family transcriptional regulator</fullName>
    </submittedName>
</protein>
<dbReference type="InterPro" id="IPR036390">
    <property type="entry name" value="WH_DNA-bd_sf"/>
</dbReference>
<keyword evidence="3" id="KW-0804">Transcription</keyword>
<sequence length="270" mass="28273">MSDDAAEDPYISPPVQRAARLLRCIAEGDAVTNMARTARNLDISRTTLLRLLRTLEAERFIAPRGGEGAGWQIGTGLIGLAARAFAADDLMEVAGPILGQLAETLGISAHLGVLDGREVVYMIRRTPNFAFASNIRVGSRLPAHAANMGRIILAHLPVEEVRRIFGRATLQAVTAHTPTTLPQLLTLLEADRSTGLAWSEGRFEPTIASVAAVVRDASGAPVAAINVSGQIAQFEGAERRARIGGAVAAAAAEISARLGWAGASPMGSAA</sequence>
<dbReference type="EMBL" id="JAAIKB010000002">
    <property type="protein sequence ID" value="NGM19710.1"/>
    <property type="molecule type" value="Genomic_DNA"/>
</dbReference>
<dbReference type="PANTHER" id="PTHR30136">
    <property type="entry name" value="HELIX-TURN-HELIX TRANSCRIPTIONAL REGULATOR, ICLR FAMILY"/>
    <property type="match status" value="1"/>
</dbReference>
<dbReference type="Pfam" id="PF09339">
    <property type="entry name" value="HTH_IclR"/>
    <property type="match status" value="1"/>
</dbReference>
<keyword evidence="6" id="KW-1185">Reference proteome</keyword>
<dbReference type="SUPFAM" id="SSF46785">
    <property type="entry name" value="Winged helix' DNA-binding domain"/>
    <property type="match status" value="1"/>
</dbReference>
<dbReference type="SUPFAM" id="SSF55781">
    <property type="entry name" value="GAF domain-like"/>
    <property type="match status" value="1"/>
</dbReference>
<evidence type="ECO:0000256" key="2">
    <source>
        <dbReference type="ARBA" id="ARBA00023125"/>
    </source>
</evidence>
<evidence type="ECO:0000313" key="6">
    <source>
        <dbReference type="Proteomes" id="UP000475385"/>
    </source>
</evidence>
<reference evidence="5 6" key="2">
    <citation type="submission" date="2020-03" db="EMBL/GenBank/DDBJ databases">
        <title>Roseomonas stagni sp. nov., isolated from pond water in Japan.</title>
        <authorList>
            <person name="Furuhata K."/>
            <person name="Miyamoto H."/>
            <person name="Goto K."/>
        </authorList>
    </citation>
    <scope>NUCLEOTIDE SEQUENCE [LARGE SCALE GENOMIC DNA]</scope>
    <source>
        <strain evidence="5 6">PeD5</strain>
    </source>
</reference>
<gene>
    <name evidence="5" type="ORF">G3576_06765</name>
</gene>
<dbReference type="InterPro" id="IPR014757">
    <property type="entry name" value="Tscrpt_reg_IclR_C"/>
</dbReference>
<accession>A0A6M1LHF4</accession>
<dbReference type="PROSITE" id="PS51078">
    <property type="entry name" value="ICLR_ED"/>
    <property type="match status" value="1"/>
</dbReference>
<dbReference type="GO" id="GO:0003700">
    <property type="term" value="F:DNA-binding transcription factor activity"/>
    <property type="evidence" value="ECO:0007669"/>
    <property type="project" value="TreeGrafter"/>
</dbReference>
<dbReference type="PANTHER" id="PTHR30136:SF34">
    <property type="entry name" value="TRANSCRIPTIONAL REGULATOR"/>
    <property type="match status" value="1"/>
</dbReference>